<sequence length="415" mass="45329">MSKCDHAYDYHDLLGLHHSMLLRRKMRGDGPAPYEGQASAGALLATWPQRADDQRLLRESLALLEPLTDALTYLYAALFRDGPHLRSLFPDSLAAQRDRLAWSVRQLIDGLDQPENVVSLFQELGRAHRKLGVRASHYQPFGTALMEALRAYAGTGWRPEHDDAWSRAYQFLAGVMSNAATGELSAPPFVRGTVVHHELRGPDLAVLRVRTAEPYDYRAGQYATVGAGQLPHTWRSYSIANPPSGDGVLEFHVRATGAGRLSDVLVHRTAVGDVLRLGPARGATTLAATSDSRVLLVAGGTGLAAIRALLGELAGRVSPPATWLFFGARTRDDLYDLESLHSFAGRLPWLHVVLAVSDGDAGPYEPGTVVDAVTRYGDWAGHDAYLAGPSTMVTELAHRLVDLGVEPHRIRYDRQ</sequence>
<keyword evidence="8" id="KW-0520">NAD</keyword>
<evidence type="ECO:0000256" key="2">
    <source>
        <dbReference type="ARBA" id="ARBA00001974"/>
    </source>
</evidence>
<accession>A0A1C6UBD5</accession>
<comment type="similarity">
    <text evidence="11">Belongs to the globin family.</text>
</comment>
<evidence type="ECO:0000256" key="6">
    <source>
        <dbReference type="ARBA" id="ARBA00022857"/>
    </source>
</evidence>
<dbReference type="Pfam" id="PF00175">
    <property type="entry name" value="NAD_binding_1"/>
    <property type="match status" value="1"/>
</dbReference>
<name>A0A1C6UBD5_9ACTN</name>
<keyword evidence="5" id="KW-0001">2Fe-2S</keyword>
<reference evidence="15" key="1">
    <citation type="submission" date="2016-06" db="EMBL/GenBank/DDBJ databases">
        <authorList>
            <person name="Varghese N."/>
            <person name="Submissions Spin"/>
        </authorList>
    </citation>
    <scope>NUCLEOTIDE SEQUENCE [LARGE SCALE GENOMIC DNA]</scope>
    <source>
        <strain evidence="15">DSM 44814</strain>
    </source>
</reference>
<comment type="cofactor">
    <cofactor evidence="2">
        <name>FAD</name>
        <dbReference type="ChEBI" id="CHEBI:57692"/>
    </cofactor>
</comment>
<evidence type="ECO:0000256" key="7">
    <source>
        <dbReference type="ARBA" id="ARBA00023014"/>
    </source>
</evidence>
<dbReference type="GO" id="GO:0020037">
    <property type="term" value="F:heme binding"/>
    <property type="evidence" value="ECO:0007669"/>
    <property type="project" value="InterPro"/>
</dbReference>
<dbReference type="PANTHER" id="PTHR47354">
    <property type="entry name" value="NADH OXIDOREDUCTASE HCR"/>
    <property type="match status" value="1"/>
</dbReference>
<dbReference type="Pfam" id="PF00042">
    <property type="entry name" value="Globin"/>
    <property type="match status" value="1"/>
</dbReference>
<gene>
    <name evidence="14" type="ORF">GA0070604_2318</name>
</gene>
<dbReference type="Gene3D" id="1.10.490.10">
    <property type="entry name" value="Globins"/>
    <property type="match status" value="1"/>
</dbReference>
<dbReference type="CDD" id="cd06187">
    <property type="entry name" value="O2ase_reductase_like"/>
    <property type="match status" value="1"/>
</dbReference>
<dbReference type="InterPro" id="IPR012292">
    <property type="entry name" value="Globin/Proto"/>
</dbReference>
<dbReference type="SUPFAM" id="SSF63380">
    <property type="entry name" value="Riboflavin synthase domain-like"/>
    <property type="match status" value="1"/>
</dbReference>
<dbReference type="Gene3D" id="2.40.30.10">
    <property type="entry name" value="Translation factors"/>
    <property type="match status" value="1"/>
</dbReference>
<evidence type="ECO:0000259" key="13">
    <source>
        <dbReference type="PROSITE" id="PS51384"/>
    </source>
</evidence>
<keyword evidence="6" id="KW-0521">NADP</keyword>
<keyword evidence="11" id="KW-0479">Metal-binding</keyword>
<evidence type="ECO:0000259" key="12">
    <source>
        <dbReference type="PROSITE" id="PS01033"/>
    </source>
</evidence>
<dbReference type="InterPro" id="IPR039261">
    <property type="entry name" value="FNR_nucleotide-bd"/>
</dbReference>
<comment type="similarity">
    <text evidence="3">In the C-terminal section; belongs to the flavoprotein pyridine nucleotide cytochrome reductase family.</text>
</comment>
<organism evidence="14 15">
    <name type="scientific">Micromonospora eburnea</name>
    <dbReference type="NCBI Taxonomy" id="227316"/>
    <lineage>
        <taxon>Bacteria</taxon>
        <taxon>Bacillati</taxon>
        <taxon>Actinomycetota</taxon>
        <taxon>Actinomycetes</taxon>
        <taxon>Micromonosporales</taxon>
        <taxon>Micromonosporaceae</taxon>
        <taxon>Micromonospora</taxon>
    </lineage>
</organism>
<dbReference type="InterPro" id="IPR050415">
    <property type="entry name" value="MRET"/>
</dbReference>
<keyword evidence="15" id="KW-1185">Reference proteome</keyword>
<feature type="domain" description="FAD-binding FR-type" evidence="13">
    <location>
        <begin position="187"/>
        <end position="287"/>
    </location>
</feature>
<feature type="domain" description="Globin" evidence="12">
    <location>
        <begin position="48"/>
        <end position="181"/>
    </location>
</feature>
<keyword evidence="7" id="KW-0411">Iron-sulfur</keyword>
<comment type="cofactor">
    <cofactor evidence="1">
        <name>heme b</name>
        <dbReference type="ChEBI" id="CHEBI:60344"/>
    </cofactor>
</comment>
<evidence type="ECO:0000256" key="10">
    <source>
        <dbReference type="ARBA" id="ARBA00049433"/>
    </source>
</evidence>
<dbReference type="PANTHER" id="PTHR47354:SF5">
    <property type="entry name" value="PROTEIN RFBI"/>
    <property type="match status" value="1"/>
</dbReference>
<dbReference type="Pfam" id="PF00970">
    <property type="entry name" value="FAD_binding_6"/>
    <property type="match status" value="1"/>
</dbReference>
<dbReference type="GO" id="GO:0051537">
    <property type="term" value="F:2 iron, 2 sulfur cluster binding"/>
    <property type="evidence" value="ECO:0007669"/>
    <property type="project" value="UniProtKB-KW"/>
</dbReference>
<dbReference type="InterPro" id="IPR009050">
    <property type="entry name" value="Globin-like_sf"/>
</dbReference>
<dbReference type="SUPFAM" id="SSF52343">
    <property type="entry name" value="Ferredoxin reductase-like, C-terminal NADP-linked domain"/>
    <property type="match status" value="1"/>
</dbReference>
<keyword evidence="11" id="KW-0349">Heme</keyword>
<dbReference type="InterPro" id="IPR017927">
    <property type="entry name" value="FAD-bd_FR_type"/>
</dbReference>
<dbReference type="Gene3D" id="3.40.50.80">
    <property type="entry name" value="Nucleotide-binding domain of ferredoxin-NADP reductase (FNR) module"/>
    <property type="match status" value="1"/>
</dbReference>
<evidence type="ECO:0000256" key="4">
    <source>
        <dbReference type="ARBA" id="ARBA00012229"/>
    </source>
</evidence>
<comment type="catalytic activity">
    <reaction evidence="10">
        <text>2 nitric oxide + NADPH + 2 O2 = 2 nitrate + NADP(+) + H(+)</text>
        <dbReference type="Rhea" id="RHEA:19465"/>
        <dbReference type="ChEBI" id="CHEBI:15378"/>
        <dbReference type="ChEBI" id="CHEBI:15379"/>
        <dbReference type="ChEBI" id="CHEBI:16480"/>
        <dbReference type="ChEBI" id="CHEBI:17632"/>
        <dbReference type="ChEBI" id="CHEBI:57783"/>
        <dbReference type="ChEBI" id="CHEBI:58349"/>
        <dbReference type="EC" id="1.14.12.17"/>
    </reaction>
</comment>
<keyword evidence="11" id="KW-0408">Iron</keyword>
<evidence type="ECO:0000256" key="9">
    <source>
        <dbReference type="ARBA" id="ARBA00048649"/>
    </source>
</evidence>
<dbReference type="EMBL" id="FMHY01000002">
    <property type="protein sequence ID" value="SCL51264.1"/>
    <property type="molecule type" value="Genomic_DNA"/>
</dbReference>
<dbReference type="GO" id="GO:0019825">
    <property type="term" value="F:oxygen binding"/>
    <property type="evidence" value="ECO:0007669"/>
    <property type="project" value="InterPro"/>
</dbReference>
<dbReference type="GO" id="GO:0005344">
    <property type="term" value="F:oxygen carrier activity"/>
    <property type="evidence" value="ECO:0007669"/>
    <property type="project" value="UniProtKB-KW"/>
</dbReference>
<dbReference type="CDD" id="cd19753">
    <property type="entry name" value="Mb-like_oxidoreductase"/>
    <property type="match status" value="1"/>
</dbReference>
<evidence type="ECO:0000256" key="1">
    <source>
        <dbReference type="ARBA" id="ARBA00001970"/>
    </source>
</evidence>
<evidence type="ECO:0000256" key="5">
    <source>
        <dbReference type="ARBA" id="ARBA00022714"/>
    </source>
</evidence>
<protein>
    <recommendedName>
        <fullName evidence="4">nitric oxide dioxygenase</fullName>
        <ecNumber evidence="4">1.14.12.17</ecNumber>
    </recommendedName>
</protein>
<dbReference type="InterPro" id="IPR000971">
    <property type="entry name" value="Globin"/>
</dbReference>
<evidence type="ECO:0000256" key="8">
    <source>
        <dbReference type="ARBA" id="ARBA00023027"/>
    </source>
</evidence>
<dbReference type="InterPro" id="IPR017938">
    <property type="entry name" value="Riboflavin_synthase-like_b-brl"/>
</dbReference>
<dbReference type="PROSITE" id="PS51384">
    <property type="entry name" value="FAD_FR"/>
    <property type="match status" value="1"/>
</dbReference>
<evidence type="ECO:0000313" key="15">
    <source>
        <dbReference type="Proteomes" id="UP000199696"/>
    </source>
</evidence>
<dbReference type="GO" id="GO:0008941">
    <property type="term" value="F:nitric oxide dioxygenase NAD(P)H activity"/>
    <property type="evidence" value="ECO:0007669"/>
    <property type="project" value="UniProtKB-EC"/>
</dbReference>
<comment type="catalytic activity">
    <reaction evidence="9">
        <text>2 nitric oxide + NADH + 2 O2 = 2 nitrate + NAD(+) + H(+)</text>
        <dbReference type="Rhea" id="RHEA:19469"/>
        <dbReference type="ChEBI" id="CHEBI:15378"/>
        <dbReference type="ChEBI" id="CHEBI:15379"/>
        <dbReference type="ChEBI" id="CHEBI:16480"/>
        <dbReference type="ChEBI" id="CHEBI:17632"/>
        <dbReference type="ChEBI" id="CHEBI:57540"/>
        <dbReference type="ChEBI" id="CHEBI:57945"/>
        <dbReference type="EC" id="1.14.12.17"/>
    </reaction>
</comment>
<dbReference type="AlphaFoldDB" id="A0A1C6UBD5"/>
<dbReference type="EC" id="1.14.12.17" evidence="4"/>
<proteinExistence type="inferred from homology"/>
<dbReference type="SUPFAM" id="SSF46458">
    <property type="entry name" value="Globin-like"/>
    <property type="match status" value="1"/>
</dbReference>
<evidence type="ECO:0000256" key="3">
    <source>
        <dbReference type="ARBA" id="ARBA00006401"/>
    </source>
</evidence>
<dbReference type="RefSeq" id="WP_244162185.1">
    <property type="nucleotide sequence ID" value="NZ_FMHY01000002.1"/>
</dbReference>
<dbReference type="InterPro" id="IPR008333">
    <property type="entry name" value="Cbr1-like_FAD-bd_dom"/>
</dbReference>
<keyword evidence="11" id="KW-0813">Transport</keyword>
<dbReference type="STRING" id="227316.GA0070604_2318"/>
<dbReference type="PRINTS" id="PR00410">
    <property type="entry name" value="PHEHYDRXLASE"/>
</dbReference>
<dbReference type="InterPro" id="IPR001433">
    <property type="entry name" value="OxRdtase_FAD/NAD-bd"/>
</dbReference>
<keyword evidence="11" id="KW-0561">Oxygen transport</keyword>
<evidence type="ECO:0000256" key="11">
    <source>
        <dbReference type="RuleBase" id="RU000356"/>
    </source>
</evidence>
<dbReference type="PROSITE" id="PS01033">
    <property type="entry name" value="GLOBIN"/>
    <property type="match status" value="1"/>
</dbReference>
<dbReference type="Proteomes" id="UP000199696">
    <property type="component" value="Unassembled WGS sequence"/>
</dbReference>
<evidence type="ECO:0000313" key="14">
    <source>
        <dbReference type="EMBL" id="SCL51264.1"/>
    </source>
</evidence>